<proteinExistence type="predicted"/>
<gene>
    <name evidence="1" type="ORF">OSB04_000562</name>
</gene>
<sequence length="166" mass="18235">MNIISNSNTHFDNVVTSLAERFSLKYLGILSYFLGVEVLPNTKSIFYLKRIVSLTCMEYSTKPVATPLVTQPPLTFEGTSLSDHMPPPPVAAAAAGSLPPAAYLSSDRIFSGTLLFLPVLFRSCRTTIGPLPVFRCRPKPPSLLSETPIFSCSGYEPPLPRRLCKR</sequence>
<dbReference type="EMBL" id="JARYMX010000001">
    <property type="protein sequence ID" value="KAJ9564596.1"/>
    <property type="molecule type" value="Genomic_DNA"/>
</dbReference>
<dbReference type="AlphaFoldDB" id="A0AA38TZV4"/>
<comment type="caution">
    <text evidence="1">The sequence shown here is derived from an EMBL/GenBank/DDBJ whole genome shotgun (WGS) entry which is preliminary data.</text>
</comment>
<accession>A0AA38TZV4</accession>
<evidence type="ECO:0000313" key="1">
    <source>
        <dbReference type="EMBL" id="KAJ9564596.1"/>
    </source>
</evidence>
<evidence type="ECO:0000313" key="2">
    <source>
        <dbReference type="Proteomes" id="UP001172457"/>
    </source>
</evidence>
<dbReference type="Proteomes" id="UP001172457">
    <property type="component" value="Chromosome 1"/>
</dbReference>
<protein>
    <recommendedName>
        <fullName evidence="3">Reverse transcriptase Ty1/copia-type domain-containing protein</fullName>
    </recommendedName>
</protein>
<evidence type="ECO:0008006" key="3">
    <source>
        <dbReference type="Google" id="ProtNLM"/>
    </source>
</evidence>
<organism evidence="1 2">
    <name type="scientific">Centaurea solstitialis</name>
    <name type="common">yellow star-thistle</name>
    <dbReference type="NCBI Taxonomy" id="347529"/>
    <lineage>
        <taxon>Eukaryota</taxon>
        <taxon>Viridiplantae</taxon>
        <taxon>Streptophyta</taxon>
        <taxon>Embryophyta</taxon>
        <taxon>Tracheophyta</taxon>
        <taxon>Spermatophyta</taxon>
        <taxon>Magnoliopsida</taxon>
        <taxon>eudicotyledons</taxon>
        <taxon>Gunneridae</taxon>
        <taxon>Pentapetalae</taxon>
        <taxon>asterids</taxon>
        <taxon>campanulids</taxon>
        <taxon>Asterales</taxon>
        <taxon>Asteraceae</taxon>
        <taxon>Carduoideae</taxon>
        <taxon>Cardueae</taxon>
        <taxon>Centaureinae</taxon>
        <taxon>Centaurea</taxon>
    </lineage>
</organism>
<reference evidence="1" key="1">
    <citation type="submission" date="2023-03" db="EMBL/GenBank/DDBJ databases">
        <title>Chromosome-scale reference genome and RAD-based genetic map of yellow starthistle (Centaurea solstitialis) reveal putative structural variation and QTLs associated with invader traits.</title>
        <authorList>
            <person name="Reatini B."/>
            <person name="Cang F.A."/>
            <person name="Jiang Q."/>
            <person name="Mckibben M.T.W."/>
            <person name="Barker M.S."/>
            <person name="Rieseberg L.H."/>
            <person name="Dlugosch K.M."/>
        </authorList>
    </citation>
    <scope>NUCLEOTIDE SEQUENCE</scope>
    <source>
        <strain evidence="1">CAN-66</strain>
        <tissue evidence="1">Leaf</tissue>
    </source>
</reference>
<name>A0AA38TZV4_9ASTR</name>
<keyword evidence="2" id="KW-1185">Reference proteome</keyword>